<keyword evidence="5" id="KW-1185">Reference proteome</keyword>
<evidence type="ECO:0000256" key="2">
    <source>
        <dbReference type="SAM" id="Coils"/>
    </source>
</evidence>
<evidence type="ECO:0000313" key="4">
    <source>
        <dbReference type="EMBL" id="CAG2240914.1"/>
    </source>
</evidence>
<sequence>MASSSWVSCGPCEYRHETQEADVWCSVCEEGLCRSCHGHHSAIKSTRDHEIMLIQAYKTLAKGMLSVNMECNLHNEKFELYCPSHEIHCCVHCVITQHKHCTGVTSLRKVIQNIKGSTSLSNIKSNLKDRLLNIDGLIKNGTDNFIGINTDKDNVKRELKKLRMSIENKLDILETKILTDVDSIQHQHKTCIADIVSKLQRKRDALNQALIDFENLQKNASDFHIYMAMKKLETDLLQEGKEINSLLLQEGMKLKRVYFSPNADLLSSVSDTTFLGNVAVRTSLFPLLKEVNTNAQISSKVSAKNIISVQLKRRLSGYHVYEGEDVNISSIIVLPDRNILIADFGDDGGILLFSESGNFITKMTQFGKPYGTALIDDYRIALSFPKNRNIKILKLGSRISLIKTFQLDVDLNAISYYGTHIIVCSRPQSVLFVDLNGVIAKSLDLELPYASITFIHCHSNRMLISEYMSDAIHCYDFDGNKLWNRHFVTGQDTRNVCADKYGNVFCVGMNTGTLVCLSKDGQNMQTLNTARHNLVEPKSIYYDESSERLLIVGQQMQFVAMFDLVY</sequence>
<dbReference type="CDD" id="cd19757">
    <property type="entry name" value="Bbox1"/>
    <property type="match status" value="1"/>
</dbReference>
<dbReference type="PROSITE" id="PS50119">
    <property type="entry name" value="ZF_BBOX"/>
    <property type="match status" value="1"/>
</dbReference>
<dbReference type="AlphaFoldDB" id="A0A8S3UBE6"/>
<accession>A0A8S3UBE6</accession>
<dbReference type="InterPro" id="IPR047153">
    <property type="entry name" value="TRIM45/56/19-like"/>
</dbReference>
<reference evidence="4" key="1">
    <citation type="submission" date="2021-03" db="EMBL/GenBank/DDBJ databases">
        <authorList>
            <person name="Bekaert M."/>
        </authorList>
    </citation>
    <scope>NUCLEOTIDE SEQUENCE</scope>
</reference>
<dbReference type="InterPro" id="IPR011042">
    <property type="entry name" value="6-blade_b-propeller_TolB-like"/>
</dbReference>
<dbReference type="GO" id="GO:0045087">
    <property type="term" value="P:innate immune response"/>
    <property type="evidence" value="ECO:0007669"/>
    <property type="project" value="TreeGrafter"/>
</dbReference>
<dbReference type="PANTHER" id="PTHR25462:SF299">
    <property type="entry name" value="E3 UBIQUITIN-PROTEIN LIGASE TRIM56"/>
    <property type="match status" value="1"/>
</dbReference>
<dbReference type="PANTHER" id="PTHR25462">
    <property type="entry name" value="BONUS, ISOFORM C-RELATED"/>
    <property type="match status" value="1"/>
</dbReference>
<gene>
    <name evidence="4" type="ORF">MEDL_53180</name>
</gene>
<comment type="caution">
    <text evidence="4">The sequence shown here is derived from an EMBL/GenBank/DDBJ whole genome shotgun (WGS) entry which is preliminary data.</text>
</comment>
<dbReference type="GO" id="GO:0060340">
    <property type="term" value="P:positive regulation of type I interferon-mediated signaling pathway"/>
    <property type="evidence" value="ECO:0007669"/>
    <property type="project" value="TreeGrafter"/>
</dbReference>
<protein>
    <recommendedName>
        <fullName evidence="3">B box-type domain-containing protein</fullName>
    </recommendedName>
</protein>
<name>A0A8S3UBE6_MYTED</name>
<feature type="domain" description="B box-type" evidence="3">
    <location>
        <begin position="12"/>
        <end position="54"/>
    </location>
</feature>
<evidence type="ECO:0000313" key="5">
    <source>
        <dbReference type="Proteomes" id="UP000683360"/>
    </source>
</evidence>
<organism evidence="4 5">
    <name type="scientific">Mytilus edulis</name>
    <name type="common">Blue mussel</name>
    <dbReference type="NCBI Taxonomy" id="6550"/>
    <lineage>
        <taxon>Eukaryota</taxon>
        <taxon>Metazoa</taxon>
        <taxon>Spiralia</taxon>
        <taxon>Lophotrochozoa</taxon>
        <taxon>Mollusca</taxon>
        <taxon>Bivalvia</taxon>
        <taxon>Autobranchia</taxon>
        <taxon>Pteriomorphia</taxon>
        <taxon>Mytilida</taxon>
        <taxon>Mytiloidea</taxon>
        <taxon>Mytilidae</taxon>
        <taxon>Mytilinae</taxon>
        <taxon>Mytilus</taxon>
    </lineage>
</organism>
<dbReference type="OrthoDB" id="6111738at2759"/>
<dbReference type="GO" id="GO:0005654">
    <property type="term" value="C:nucleoplasm"/>
    <property type="evidence" value="ECO:0007669"/>
    <property type="project" value="TreeGrafter"/>
</dbReference>
<proteinExistence type="predicted"/>
<dbReference type="Gene3D" id="3.30.160.60">
    <property type="entry name" value="Classic Zinc Finger"/>
    <property type="match status" value="1"/>
</dbReference>
<dbReference type="GO" id="GO:0061630">
    <property type="term" value="F:ubiquitin protein ligase activity"/>
    <property type="evidence" value="ECO:0007669"/>
    <property type="project" value="TreeGrafter"/>
</dbReference>
<keyword evidence="1" id="KW-0863">Zinc-finger</keyword>
<dbReference type="SUPFAM" id="SSF63829">
    <property type="entry name" value="Calcium-dependent phosphotriesterase"/>
    <property type="match status" value="1"/>
</dbReference>
<dbReference type="Gene3D" id="2.120.10.30">
    <property type="entry name" value="TolB, C-terminal domain"/>
    <property type="match status" value="1"/>
</dbReference>
<dbReference type="InterPro" id="IPR000315">
    <property type="entry name" value="Znf_B-box"/>
</dbReference>
<evidence type="ECO:0000256" key="1">
    <source>
        <dbReference type="PROSITE-ProRule" id="PRU00024"/>
    </source>
</evidence>
<dbReference type="EMBL" id="CAJPWZ010002578">
    <property type="protein sequence ID" value="CAG2240914.1"/>
    <property type="molecule type" value="Genomic_DNA"/>
</dbReference>
<dbReference type="GO" id="GO:0008270">
    <property type="term" value="F:zinc ion binding"/>
    <property type="evidence" value="ECO:0007669"/>
    <property type="project" value="UniProtKB-KW"/>
</dbReference>
<dbReference type="Proteomes" id="UP000683360">
    <property type="component" value="Unassembled WGS sequence"/>
</dbReference>
<evidence type="ECO:0000259" key="3">
    <source>
        <dbReference type="PROSITE" id="PS50119"/>
    </source>
</evidence>
<dbReference type="CDD" id="cd19776">
    <property type="entry name" value="Bbox2_TRIM25_C-IV"/>
    <property type="match status" value="1"/>
</dbReference>
<keyword evidence="2" id="KW-0175">Coiled coil</keyword>
<keyword evidence="1" id="KW-0862">Zinc</keyword>
<keyword evidence="1" id="KW-0479">Metal-binding</keyword>
<feature type="coiled-coil region" evidence="2">
    <location>
        <begin position="152"/>
        <end position="219"/>
    </location>
</feature>